<evidence type="ECO:0000256" key="4">
    <source>
        <dbReference type="ARBA" id="ARBA00023315"/>
    </source>
</evidence>
<name>A0A0B8ZH77_9SPHN</name>
<comment type="similarity">
    <text evidence="1">Belongs to the transferase hexapeptide repeat family.</text>
</comment>
<evidence type="ECO:0000256" key="1">
    <source>
        <dbReference type="ARBA" id="ARBA00007274"/>
    </source>
</evidence>
<organism evidence="5 6">
    <name type="scientific">Novosphingobium subterraneum</name>
    <dbReference type="NCBI Taxonomy" id="48936"/>
    <lineage>
        <taxon>Bacteria</taxon>
        <taxon>Pseudomonadati</taxon>
        <taxon>Pseudomonadota</taxon>
        <taxon>Alphaproteobacteria</taxon>
        <taxon>Sphingomonadales</taxon>
        <taxon>Sphingomonadaceae</taxon>
        <taxon>Novosphingobium</taxon>
    </lineage>
</organism>
<dbReference type="PANTHER" id="PTHR23416">
    <property type="entry name" value="SIALIC ACID SYNTHASE-RELATED"/>
    <property type="match status" value="1"/>
</dbReference>
<dbReference type="Gene3D" id="2.160.10.10">
    <property type="entry name" value="Hexapeptide repeat proteins"/>
    <property type="match status" value="1"/>
</dbReference>
<dbReference type="Proteomes" id="UP000031338">
    <property type="component" value="Unassembled WGS sequence"/>
</dbReference>
<dbReference type="InterPro" id="IPR001451">
    <property type="entry name" value="Hexapep"/>
</dbReference>
<evidence type="ECO:0000313" key="5">
    <source>
        <dbReference type="EMBL" id="KHS45649.1"/>
    </source>
</evidence>
<dbReference type="AlphaFoldDB" id="A0A0B8ZH77"/>
<dbReference type="SUPFAM" id="SSF51161">
    <property type="entry name" value="Trimeric LpxA-like enzymes"/>
    <property type="match status" value="1"/>
</dbReference>
<keyword evidence="2 5" id="KW-0808">Transferase</keyword>
<dbReference type="InterPro" id="IPR051159">
    <property type="entry name" value="Hexapeptide_acetyltransf"/>
</dbReference>
<dbReference type="PROSITE" id="PS00101">
    <property type="entry name" value="HEXAPEP_TRANSFERASES"/>
    <property type="match status" value="1"/>
</dbReference>
<evidence type="ECO:0000256" key="3">
    <source>
        <dbReference type="ARBA" id="ARBA00022737"/>
    </source>
</evidence>
<dbReference type="InterPro" id="IPR018357">
    <property type="entry name" value="Hexapep_transf_CS"/>
</dbReference>
<keyword evidence="3" id="KW-0677">Repeat</keyword>
<keyword evidence="4" id="KW-0012">Acyltransferase</keyword>
<accession>A0A0B8ZH77</accession>
<dbReference type="PANTHER" id="PTHR23416:SF23">
    <property type="entry name" value="ACETYLTRANSFERASE C18B11.09C-RELATED"/>
    <property type="match status" value="1"/>
</dbReference>
<dbReference type="Pfam" id="PF00132">
    <property type="entry name" value="Hexapep"/>
    <property type="match status" value="1"/>
</dbReference>
<dbReference type="RefSeq" id="WP_052242476.1">
    <property type="nucleotide sequence ID" value="NZ_JRVC01000012.1"/>
</dbReference>
<sequence>MAYPPISGRSLSRFIRARGLVIGSYIAWLRHVRGVRMGREVDLSLSTRMEVGRRGAISIGDETAIALNAAIFTRGEDGNVRPVSIGARCFIGAGAVILPGVTIGNGAIVAVGSVVRRDVPDDCIVSGNPARIVRRGIDAGWLGRLPEAHINQRLMYAREAIKLGLATRGPAALEATPEAND</sequence>
<comment type="caution">
    <text evidence="5">The sequence shown here is derived from an EMBL/GenBank/DDBJ whole genome shotgun (WGS) entry which is preliminary data.</text>
</comment>
<evidence type="ECO:0000313" key="6">
    <source>
        <dbReference type="Proteomes" id="UP000031338"/>
    </source>
</evidence>
<keyword evidence="6" id="KW-1185">Reference proteome</keyword>
<dbReference type="InterPro" id="IPR011004">
    <property type="entry name" value="Trimer_LpxA-like_sf"/>
</dbReference>
<dbReference type="GO" id="GO:0008374">
    <property type="term" value="F:O-acyltransferase activity"/>
    <property type="evidence" value="ECO:0007669"/>
    <property type="project" value="TreeGrafter"/>
</dbReference>
<dbReference type="GO" id="GO:0005829">
    <property type="term" value="C:cytosol"/>
    <property type="evidence" value="ECO:0007669"/>
    <property type="project" value="TreeGrafter"/>
</dbReference>
<evidence type="ECO:0000256" key="2">
    <source>
        <dbReference type="ARBA" id="ARBA00022679"/>
    </source>
</evidence>
<dbReference type="PATRIC" id="fig|48936.3.peg.2675"/>
<protein>
    <submittedName>
        <fullName evidence="5">Hexapeptide repeat-containing transferase</fullName>
    </submittedName>
</protein>
<proteinExistence type="inferred from homology"/>
<reference evidence="5 6" key="1">
    <citation type="submission" date="2014-10" db="EMBL/GenBank/DDBJ databases">
        <title>Draft genome sequence of Novosphingobium subterraneum DSM 12447.</title>
        <authorList>
            <person name="Gan H.M."/>
            <person name="Gan H.Y."/>
            <person name="Savka M.A."/>
        </authorList>
    </citation>
    <scope>NUCLEOTIDE SEQUENCE [LARGE SCALE GENOMIC DNA]</scope>
    <source>
        <strain evidence="5 6">DSM 12447</strain>
    </source>
</reference>
<dbReference type="EMBL" id="JRVC01000012">
    <property type="protein sequence ID" value="KHS45649.1"/>
    <property type="molecule type" value="Genomic_DNA"/>
</dbReference>
<gene>
    <name evidence="5" type="ORF">NJ75_02668</name>
</gene>
<dbReference type="STRING" id="48936.NJ75_02668"/>
<dbReference type="CDD" id="cd04647">
    <property type="entry name" value="LbH_MAT_like"/>
    <property type="match status" value="1"/>
</dbReference>